<gene>
    <name evidence="2" type="ORF">GCM10009675_41230</name>
</gene>
<dbReference type="Proteomes" id="UP001500467">
    <property type="component" value="Unassembled WGS sequence"/>
</dbReference>
<evidence type="ECO:0000313" key="3">
    <source>
        <dbReference type="Proteomes" id="UP001500467"/>
    </source>
</evidence>
<feature type="transmembrane region" description="Helical" evidence="1">
    <location>
        <begin position="6"/>
        <end position="29"/>
    </location>
</feature>
<organism evidence="2 3">
    <name type="scientific">Prauserella alba</name>
    <dbReference type="NCBI Taxonomy" id="176898"/>
    <lineage>
        <taxon>Bacteria</taxon>
        <taxon>Bacillati</taxon>
        <taxon>Actinomycetota</taxon>
        <taxon>Actinomycetes</taxon>
        <taxon>Pseudonocardiales</taxon>
        <taxon>Pseudonocardiaceae</taxon>
        <taxon>Prauserella</taxon>
    </lineage>
</organism>
<name>A0ABN1VMZ2_9PSEU</name>
<keyword evidence="1" id="KW-0472">Membrane</keyword>
<keyword evidence="3" id="KW-1185">Reference proteome</keyword>
<dbReference type="RefSeq" id="WP_253855986.1">
    <property type="nucleotide sequence ID" value="NZ_BAAALM010000016.1"/>
</dbReference>
<sequence>MSVFWGVLAVIGAILVLVIGAGVVAFVLARMRLRSRLNRQQEESSEFPAWASEHGYEYAEEFPDSEAERTRGMGALMPFRDFVLSRAHHVFYDTESEKARFVFQLTVYSDPHDGAPPRGALTVAVAEVPARKPPHADDVHVQTKNRREPSIHAHGRWVTSYVGGPLTFASMDTVTTGLARYLDTV</sequence>
<evidence type="ECO:0000313" key="2">
    <source>
        <dbReference type="EMBL" id="GAA1214892.1"/>
    </source>
</evidence>
<proteinExistence type="predicted"/>
<keyword evidence="1" id="KW-0812">Transmembrane</keyword>
<evidence type="ECO:0000256" key="1">
    <source>
        <dbReference type="SAM" id="Phobius"/>
    </source>
</evidence>
<keyword evidence="1" id="KW-1133">Transmembrane helix</keyword>
<protein>
    <submittedName>
        <fullName evidence="2">Uncharacterized protein</fullName>
    </submittedName>
</protein>
<reference evidence="2 3" key="1">
    <citation type="journal article" date="2019" name="Int. J. Syst. Evol. Microbiol.">
        <title>The Global Catalogue of Microorganisms (GCM) 10K type strain sequencing project: providing services to taxonomists for standard genome sequencing and annotation.</title>
        <authorList>
            <consortium name="The Broad Institute Genomics Platform"/>
            <consortium name="The Broad Institute Genome Sequencing Center for Infectious Disease"/>
            <person name="Wu L."/>
            <person name="Ma J."/>
        </authorList>
    </citation>
    <scope>NUCLEOTIDE SEQUENCE [LARGE SCALE GENOMIC DNA]</scope>
    <source>
        <strain evidence="2 3">JCM 13022</strain>
    </source>
</reference>
<comment type="caution">
    <text evidence="2">The sequence shown here is derived from an EMBL/GenBank/DDBJ whole genome shotgun (WGS) entry which is preliminary data.</text>
</comment>
<dbReference type="EMBL" id="BAAALM010000016">
    <property type="protein sequence ID" value="GAA1214892.1"/>
    <property type="molecule type" value="Genomic_DNA"/>
</dbReference>
<accession>A0ABN1VMZ2</accession>